<feature type="region of interest" description="Disordered" evidence="1">
    <location>
        <begin position="382"/>
        <end position="433"/>
    </location>
</feature>
<dbReference type="InterPro" id="IPR039013">
    <property type="entry name" value="YgiF"/>
</dbReference>
<feature type="region of interest" description="Disordered" evidence="1">
    <location>
        <begin position="333"/>
        <end position="353"/>
    </location>
</feature>
<keyword evidence="5" id="KW-1185">Reference proteome</keyword>
<dbReference type="RefSeq" id="WP_217965363.1">
    <property type="nucleotide sequence ID" value="NZ_JAHTBN010000006.1"/>
</dbReference>
<dbReference type="EMBL" id="JBHSBV010000007">
    <property type="protein sequence ID" value="MFC4202902.1"/>
    <property type="molecule type" value="Genomic_DNA"/>
</dbReference>
<dbReference type="PROSITE" id="PS51707">
    <property type="entry name" value="CYTH"/>
    <property type="match status" value="1"/>
</dbReference>
<sequence length="559" mass="60367">MMERELKLHVPAAAQAAVEQDLRGCGAHGQVLRALYFDTPGRELARARVALRVRQEDGQWVQTLKMPGGDALSRIELNHPRAEPVPDLSLYEDPRLCKLFAGLREPLALRYETYVERLLLLLRGRGSRVEVAYDRGVVSAAGRELPISEIEFELCQGSMAAVFVLGKAWTRRYGLVLDVRSKAERGDILAGAMPPAVDAGHTDPAEEHPMAAQACEAWAPPRKAAQAALDSDMDLGQAASACAAECLDQVVRNATFAAGVDTGMAEPALRAEYVHQLRVGIRRLRSCHKLFAGDIRPLAPRIKAALRRSFLVMGASRDAEIVRREIAPRLELAGMPMGRAGPSPRKPEPDAAAALAASPGFQTLLLDLMAAAVLAGPDIAGEADAASGQDGEPDGQGGGSGGQDGESGVRTAPPQDPDAAPPDAEAPPEARKALARKLDKWLRQIVKPGQDFVSLDAEAQHKLRKRAKRLRYGLGFAAAFLDKPRQRRIVAALARVQATLGELNDLYVAERYYRNMAKARPQAWFAVGWLRAMQHQQKDAAQEAFAALAAAGRLKGGKH</sequence>
<evidence type="ECO:0000313" key="4">
    <source>
        <dbReference type="EMBL" id="MFC4202902.1"/>
    </source>
</evidence>
<feature type="compositionally biased region" description="Gly residues" evidence="1">
    <location>
        <begin position="394"/>
        <end position="405"/>
    </location>
</feature>
<dbReference type="Pfam" id="PF01928">
    <property type="entry name" value="CYTH"/>
    <property type="match status" value="1"/>
</dbReference>
<dbReference type="CDD" id="cd07756">
    <property type="entry name" value="CYTH-like_Pase_CHAD"/>
    <property type="match status" value="1"/>
</dbReference>
<dbReference type="PANTHER" id="PTHR39569">
    <property type="entry name" value="INORGANIC TRIPHOSPHATASE"/>
    <property type="match status" value="1"/>
</dbReference>
<dbReference type="SMART" id="SM00880">
    <property type="entry name" value="CHAD"/>
    <property type="match status" value="1"/>
</dbReference>
<evidence type="ECO:0000313" key="5">
    <source>
        <dbReference type="Proteomes" id="UP001595848"/>
    </source>
</evidence>
<dbReference type="InterPro" id="IPR007899">
    <property type="entry name" value="CHAD_dom"/>
</dbReference>
<evidence type="ECO:0000259" key="2">
    <source>
        <dbReference type="PROSITE" id="PS51707"/>
    </source>
</evidence>
<protein>
    <submittedName>
        <fullName evidence="4">CHAD domain-containing protein</fullName>
    </submittedName>
</protein>
<organism evidence="4 5">
    <name type="scientific">Candidimonas humi</name>
    <dbReference type="NCBI Taxonomy" id="683355"/>
    <lineage>
        <taxon>Bacteria</taxon>
        <taxon>Pseudomonadati</taxon>
        <taxon>Pseudomonadota</taxon>
        <taxon>Betaproteobacteria</taxon>
        <taxon>Burkholderiales</taxon>
        <taxon>Alcaligenaceae</taxon>
        <taxon>Candidimonas</taxon>
    </lineage>
</organism>
<feature type="domain" description="CHAD" evidence="3">
    <location>
        <begin position="232"/>
        <end position="554"/>
    </location>
</feature>
<dbReference type="Proteomes" id="UP001595848">
    <property type="component" value="Unassembled WGS sequence"/>
</dbReference>
<dbReference type="SMART" id="SM01118">
    <property type="entry name" value="CYTH"/>
    <property type="match status" value="1"/>
</dbReference>
<accession>A0ABV8P5I4</accession>
<name>A0ABV8P5I4_9BURK</name>
<feature type="domain" description="CYTH" evidence="2">
    <location>
        <begin position="1"/>
        <end position="193"/>
    </location>
</feature>
<dbReference type="PROSITE" id="PS51708">
    <property type="entry name" value="CHAD"/>
    <property type="match status" value="1"/>
</dbReference>
<reference evidence="5" key="1">
    <citation type="journal article" date="2019" name="Int. J. Syst. Evol. Microbiol.">
        <title>The Global Catalogue of Microorganisms (GCM) 10K type strain sequencing project: providing services to taxonomists for standard genome sequencing and annotation.</title>
        <authorList>
            <consortium name="The Broad Institute Genomics Platform"/>
            <consortium name="The Broad Institute Genome Sequencing Center for Infectious Disease"/>
            <person name="Wu L."/>
            <person name="Ma J."/>
        </authorList>
    </citation>
    <scope>NUCLEOTIDE SEQUENCE [LARGE SCALE GENOMIC DNA]</scope>
    <source>
        <strain evidence="5">LMG 24813</strain>
    </source>
</reference>
<evidence type="ECO:0000256" key="1">
    <source>
        <dbReference type="SAM" id="MobiDB-lite"/>
    </source>
</evidence>
<evidence type="ECO:0000259" key="3">
    <source>
        <dbReference type="PROSITE" id="PS51708"/>
    </source>
</evidence>
<proteinExistence type="predicted"/>
<comment type="caution">
    <text evidence="4">The sequence shown here is derived from an EMBL/GenBank/DDBJ whole genome shotgun (WGS) entry which is preliminary data.</text>
</comment>
<gene>
    <name evidence="4" type="ORF">ACFOY1_18280</name>
</gene>
<dbReference type="InterPro" id="IPR023577">
    <property type="entry name" value="CYTH_domain"/>
</dbReference>
<dbReference type="Pfam" id="PF05235">
    <property type="entry name" value="CHAD"/>
    <property type="match status" value="1"/>
</dbReference>
<dbReference type="PANTHER" id="PTHR39569:SF1">
    <property type="entry name" value="INORGANIC TRIPHOSPHATASE"/>
    <property type="match status" value="1"/>
</dbReference>